<dbReference type="Pfam" id="PF13404">
    <property type="entry name" value="HTH_AsnC-type"/>
    <property type="match status" value="1"/>
</dbReference>
<dbReference type="Proteomes" id="UP000001882">
    <property type="component" value="Chromosome"/>
</dbReference>
<dbReference type="InterPro" id="IPR036390">
    <property type="entry name" value="WH_DNA-bd_sf"/>
</dbReference>
<dbReference type="InterPro" id="IPR036388">
    <property type="entry name" value="WH-like_DNA-bd_sf"/>
</dbReference>
<dbReference type="Pfam" id="PF01037">
    <property type="entry name" value="AsnC_trans_reg"/>
    <property type="match status" value="1"/>
</dbReference>
<dbReference type="Gene3D" id="1.10.10.10">
    <property type="entry name" value="Winged helix-like DNA-binding domain superfamily/Winged helix DNA-binding domain"/>
    <property type="match status" value="1"/>
</dbReference>
<keyword evidence="6" id="KW-1185">Reference proteome</keyword>
<dbReference type="InterPro" id="IPR019888">
    <property type="entry name" value="Tscrpt_reg_AsnC-like"/>
</dbReference>
<dbReference type="SUPFAM" id="SSF46785">
    <property type="entry name" value="Winged helix' DNA-binding domain"/>
    <property type="match status" value="1"/>
</dbReference>
<evidence type="ECO:0000256" key="3">
    <source>
        <dbReference type="ARBA" id="ARBA00023163"/>
    </source>
</evidence>
<dbReference type="OrthoDB" id="6995at2157"/>
<dbReference type="EMBL" id="AP011532">
    <property type="protein sequence ID" value="BAI60527.1"/>
    <property type="molecule type" value="Genomic_DNA"/>
</dbReference>
<accession>D1YVQ5</accession>
<reference evidence="5 6" key="2">
    <citation type="journal article" date="2008" name="Int. J. Syst. Evol. Microbiol.">
        <title>Methanocella paludicola gen. nov., sp. nov., a methane-producing archaeon, the first isolate of the lineage 'Rice Cluster I', and proposal of the new archaeal order Methanocellales ord. nov.</title>
        <authorList>
            <person name="Sakai S."/>
            <person name="Imachi H."/>
            <person name="Hanada S."/>
            <person name="Ohashi A."/>
            <person name="Harada H."/>
            <person name="Kamagata Y."/>
        </authorList>
    </citation>
    <scope>NUCLEOTIDE SEQUENCE [LARGE SCALE GENOMIC DNA]</scope>
    <source>
        <strain evidence="6">DSM 17711 / JCM 13418 / NBRC 101707 / SANAE</strain>
    </source>
</reference>
<dbReference type="Gene3D" id="3.30.70.920">
    <property type="match status" value="1"/>
</dbReference>
<dbReference type="GeneID" id="8680546"/>
<reference evidence="5 6" key="1">
    <citation type="journal article" date="2007" name="Appl. Environ. Microbiol.">
        <title>Isolation of key methanogens for global methane emission from rice paddy fields: a novel isolate affiliated with the clone cluster rice cluster I.</title>
        <authorList>
            <person name="Sakai S."/>
            <person name="Imachi H."/>
            <person name="Sekiguchi Y."/>
            <person name="Ohashi A."/>
            <person name="Harada H."/>
            <person name="Kamagata Y."/>
        </authorList>
    </citation>
    <scope>NUCLEOTIDE SEQUENCE [LARGE SCALE GENOMIC DNA]</scope>
    <source>
        <strain evidence="6">DSM 17711 / JCM 13418 / NBRC 101707 / SANAE</strain>
    </source>
</reference>
<dbReference type="GO" id="GO:0043565">
    <property type="term" value="F:sequence-specific DNA binding"/>
    <property type="evidence" value="ECO:0007669"/>
    <property type="project" value="InterPro"/>
</dbReference>
<evidence type="ECO:0000256" key="2">
    <source>
        <dbReference type="ARBA" id="ARBA00023125"/>
    </source>
</evidence>
<proteinExistence type="predicted"/>
<dbReference type="SUPFAM" id="SSF54909">
    <property type="entry name" value="Dimeric alpha+beta barrel"/>
    <property type="match status" value="1"/>
</dbReference>
<dbReference type="SMART" id="SM00344">
    <property type="entry name" value="HTH_ASNC"/>
    <property type="match status" value="1"/>
</dbReference>
<protein>
    <submittedName>
        <fullName evidence="5">AsnC/Lrp family transcriptional regulator</fullName>
    </submittedName>
</protein>
<dbReference type="PROSITE" id="PS50956">
    <property type="entry name" value="HTH_ASNC_2"/>
    <property type="match status" value="1"/>
</dbReference>
<reference evidence="6" key="3">
    <citation type="journal article" date="2011" name="PLoS ONE">
        <title>Genome sequence of a mesophilic hydrogenotrophic methanogen Methanocella paludicola, the first cultivated representative of the order Methanocellales.</title>
        <authorList>
            <person name="Sakai S."/>
            <person name="Takaki Y."/>
            <person name="Shimamura S."/>
            <person name="Sekine M."/>
            <person name="Tajima T."/>
            <person name="Kosugi H."/>
            <person name="Ichikawa N."/>
            <person name="Tasumi E."/>
            <person name="Hiraki A.T."/>
            <person name="Shimizu A."/>
            <person name="Kato Y."/>
            <person name="Nishiko R."/>
            <person name="Mori K."/>
            <person name="Fujita N."/>
            <person name="Imachi H."/>
            <person name="Takai K."/>
        </authorList>
    </citation>
    <scope>NUCLEOTIDE SEQUENCE [LARGE SCALE GENOMIC DNA]</scope>
    <source>
        <strain evidence="6">DSM 17711 / JCM 13418 / NBRC 101707 / SANAE</strain>
    </source>
</reference>
<evidence type="ECO:0000256" key="1">
    <source>
        <dbReference type="ARBA" id="ARBA00023015"/>
    </source>
</evidence>
<dbReference type="STRING" id="304371.MCP_0455"/>
<dbReference type="eggNOG" id="arCOG01580">
    <property type="taxonomic scope" value="Archaea"/>
</dbReference>
<evidence type="ECO:0000313" key="5">
    <source>
        <dbReference type="EMBL" id="BAI60527.1"/>
    </source>
</evidence>
<evidence type="ECO:0000313" key="6">
    <source>
        <dbReference type="Proteomes" id="UP000001882"/>
    </source>
</evidence>
<sequence>MDSIDNTIIDKLSKDSRTHCTEIASELGVATSTVHKRVNQMYSEGVIEQFTVILDPKKTGMPLTTFIGINVDENYKAEIVTKLKSLKNVLEVYEILQPYDIFVKVRTSDMSELKDSVLRVLDNTDGVISSSSIITTIRHKEKTCILGDQ</sequence>
<dbReference type="RefSeq" id="WP_012899207.1">
    <property type="nucleotide sequence ID" value="NC_013665.1"/>
</dbReference>
<dbReference type="PANTHER" id="PTHR30154">
    <property type="entry name" value="LEUCINE-RESPONSIVE REGULATORY PROTEIN"/>
    <property type="match status" value="1"/>
</dbReference>
<name>D1YVQ5_METPS</name>
<keyword evidence="3" id="KW-0804">Transcription</keyword>
<keyword evidence="1" id="KW-0805">Transcription regulation</keyword>
<dbReference type="InterPro" id="IPR000485">
    <property type="entry name" value="AsnC-type_HTH_dom"/>
</dbReference>
<keyword evidence="2" id="KW-0238">DNA-binding</keyword>
<feature type="domain" description="HTH asnC-type" evidence="4">
    <location>
        <begin position="1"/>
        <end position="62"/>
    </location>
</feature>
<dbReference type="KEGG" id="mpd:MCP_0455"/>
<dbReference type="InterPro" id="IPR011008">
    <property type="entry name" value="Dimeric_a/b-barrel"/>
</dbReference>
<dbReference type="PRINTS" id="PR00033">
    <property type="entry name" value="HTHASNC"/>
</dbReference>
<dbReference type="InterPro" id="IPR019887">
    <property type="entry name" value="Tscrpt_reg_AsnC/Lrp_C"/>
</dbReference>
<dbReference type="AlphaFoldDB" id="D1YVQ5"/>
<gene>
    <name evidence="5" type="ordered locus">MCP_0455</name>
</gene>
<organism evidence="5 6">
    <name type="scientific">Methanocella paludicola (strain DSM 17711 / JCM 13418 / NBRC 101707 / SANAE)</name>
    <dbReference type="NCBI Taxonomy" id="304371"/>
    <lineage>
        <taxon>Archaea</taxon>
        <taxon>Methanobacteriati</taxon>
        <taxon>Methanobacteriota</taxon>
        <taxon>Stenosarchaea group</taxon>
        <taxon>Methanomicrobia</taxon>
        <taxon>Methanocellales</taxon>
        <taxon>Methanocellaceae</taxon>
        <taxon>Methanocella</taxon>
    </lineage>
</organism>
<dbReference type="GO" id="GO:0005829">
    <property type="term" value="C:cytosol"/>
    <property type="evidence" value="ECO:0007669"/>
    <property type="project" value="TreeGrafter"/>
</dbReference>
<dbReference type="GO" id="GO:0043200">
    <property type="term" value="P:response to amino acid"/>
    <property type="evidence" value="ECO:0007669"/>
    <property type="project" value="TreeGrafter"/>
</dbReference>
<evidence type="ECO:0000259" key="4">
    <source>
        <dbReference type="PROSITE" id="PS50956"/>
    </source>
</evidence>
<dbReference type="InParanoid" id="D1YVQ5"/>
<dbReference type="PANTHER" id="PTHR30154:SF34">
    <property type="entry name" value="TRANSCRIPTIONAL REGULATOR AZLB"/>
    <property type="match status" value="1"/>
</dbReference>